<evidence type="ECO:0000313" key="2">
    <source>
        <dbReference type="EMBL" id="GAH58997.1"/>
    </source>
</evidence>
<gene>
    <name evidence="2" type="ORF">S03H2_34862</name>
</gene>
<feature type="transmembrane region" description="Helical" evidence="1">
    <location>
        <begin position="6"/>
        <end position="26"/>
    </location>
</feature>
<dbReference type="EMBL" id="BARU01021295">
    <property type="protein sequence ID" value="GAH58997.1"/>
    <property type="molecule type" value="Genomic_DNA"/>
</dbReference>
<dbReference type="AlphaFoldDB" id="X1GPB3"/>
<accession>X1GPB3</accession>
<evidence type="ECO:0000256" key="1">
    <source>
        <dbReference type="SAM" id="Phobius"/>
    </source>
</evidence>
<sequence length="50" mass="6035">MSEIIRAYILLIIGVATIVIILYIVYSDWYKRKKDFDKDWIKKLLESDIE</sequence>
<keyword evidence="1" id="KW-0812">Transmembrane</keyword>
<proteinExistence type="predicted"/>
<name>X1GPB3_9ZZZZ</name>
<keyword evidence="1" id="KW-0472">Membrane</keyword>
<protein>
    <submittedName>
        <fullName evidence="2">Uncharacterized protein</fullName>
    </submittedName>
</protein>
<organism evidence="2">
    <name type="scientific">marine sediment metagenome</name>
    <dbReference type="NCBI Taxonomy" id="412755"/>
    <lineage>
        <taxon>unclassified sequences</taxon>
        <taxon>metagenomes</taxon>
        <taxon>ecological metagenomes</taxon>
    </lineage>
</organism>
<keyword evidence="1" id="KW-1133">Transmembrane helix</keyword>
<comment type="caution">
    <text evidence="2">The sequence shown here is derived from an EMBL/GenBank/DDBJ whole genome shotgun (WGS) entry which is preliminary data.</text>
</comment>
<reference evidence="2" key="1">
    <citation type="journal article" date="2014" name="Front. Microbiol.">
        <title>High frequency of phylogenetically diverse reductive dehalogenase-homologous genes in deep subseafloor sedimentary metagenomes.</title>
        <authorList>
            <person name="Kawai M."/>
            <person name="Futagami T."/>
            <person name="Toyoda A."/>
            <person name="Takaki Y."/>
            <person name="Nishi S."/>
            <person name="Hori S."/>
            <person name="Arai W."/>
            <person name="Tsubouchi T."/>
            <person name="Morono Y."/>
            <person name="Uchiyama I."/>
            <person name="Ito T."/>
            <person name="Fujiyama A."/>
            <person name="Inagaki F."/>
            <person name="Takami H."/>
        </authorList>
    </citation>
    <scope>NUCLEOTIDE SEQUENCE</scope>
    <source>
        <strain evidence="2">Expedition CK06-06</strain>
    </source>
</reference>